<reference evidence="1 2" key="2">
    <citation type="submission" date="2020-08" db="EMBL/GenBank/DDBJ databases">
        <title>Adhaeribacter dokdonensis sp. nov., isolated from the rhizosphere of Elymus tsukushiensis, a plant native to the Dokdo Islands, Republic of Korea.</title>
        <authorList>
            <person name="Ghim S.Y."/>
        </authorList>
    </citation>
    <scope>NUCLEOTIDE SEQUENCE [LARGE SCALE GENOMIC DNA]</scope>
    <source>
        <strain evidence="1 2">KUDC8001</strain>
    </source>
</reference>
<reference evidence="1 2" key="1">
    <citation type="submission" date="2020-06" db="EMBL/GenBank/DDBJ databases">
        <authorList>
            <person name="Hwang Y.J."/>
        </authorList>
    </citation>
    <scope>NUCLEOTIDE SEQUENCE [LARGE SCALE GENOMIC DNA]</scope>
    <source>
        <strain evidence="1 2">KUDC8001</strain>
    </source>
</reference>
<dbReference type="KEGG" id="add:HUW48_08205"/>
<dbReference type="EMBL" id="CP055153">
    <property type="protein sequence ID" value="QMU28027.1"/>
    <property type="molecule type" value="Genomic_DNA"/>
</dbReference>
<gene>
    <name evidence="1" type="ORF">HUW48_08205</name>
</gene>
<dbReference type="Proteomes" id="UP000514509">
    <property type="component" value="Chromosome"/>
</dbReference>
<sequence>MELSKEDFNYKFQDTLENILIAMAEHPEVKPEKFYSMACILENLAFFGPVVYDVIQNPKKAS</sequence>
<organism evidence="1 2">
    <name type="scientific">Adhaeribacter radiodurans</name>
    <dbReference type="NCBI Taxonomy" id="2745197"/>
    <lineage>
        <taxon>Bacteria</taxon>
        <taxon>Pseudomonadati</taxon>
        <taxon>Bacteroidota</taxon>
        <taxon>Cytophagia</taxon>
        <taxon>Cytophagales</taxon>
        <taxon>Hymenobacteraceae</taxon>
        <taxon>Adhaeribacter</taxon>
    </lineage>
</organism>
<dbReference type="AlphaFoldDB" id="A0A7L7L5F1"/>
<proteinExistence type="predicted"/>
<evidence type="ECO:0000313" key="2">
    <source>
        <dbReference type="Proteomes" id="UP000514509"/>
    </source>
</evidence>
<keyword evidence="2" id="KW-1185">Reference proteome</keyword>
<dbReference type="RefSeq" id="WP_182415217.1">
    <property type="nucleotide sequence ID" value="NZ_CP055153.1"/>
</dbReference>
<accession>A0A7L7L5F1</accession>
<name>A0A7L7L5F1_9BACT</name>
<protein>
    <submittedName>
        <fullName evidence="1">Uncharacterized protein</fullName>
    </submittedName>
</protein>
<evidence type="ECO:0000313" key="1">
    <source>
        <dbReference type="EMBL" id="QMU28027.1"/>
    </source>
</evidence>